<dbReference type="PANTHER" id="PTHR43792">
    <property type="entry name" value="GNAT FAMILY, PUTATIVE (AFU_ORTHOLOGUE AFUA_3G00765)-RELATED-RELATED"/>
    <property type="match status" value="1"/>
</dbReference>
<dbReference type="EMBL" id="SNZF01000046">
    <property type="protein sequence ID" value="TDR30319.1"/>
    <property type="molecule type" value="Genomic_DNA"/>
</dbReference>
<sequence>MVVEKEDAEDYYDLRIDCPVLVTERLVLRAPHEEDVEDLSELANNRRVAEMLGRMPHPYGEAEARSFIATSKLAGLGGAVYALTLADNGALVGCAGLTRNERGLELGYWVGEPFWGKGYATEAAHALVDLAFRATDINALHASCRVINPASRRVIHKCGFQYAGQGMLNSLVVGKVPVERYRLDRRTWSSLRSWARS</sequence>
<feature type="domain" description="N-acetyltransferase" evidence="1">
    <location>
        <begin position="26"/>
        <end position="179"/>
    </location>
</feature>
<reference evidence="2 3" key="1">
    <citation type="submission" date="2019-03" db="EMBL/GenBank/DDBJ databases">
        <title>Genomic Encyclopedia of Type Strains, Phase IV (KMG-IV): sequencing the most valuable type-strain genomes for metagenomic binning, comparative biology and taxonomic classification.</title>
        <authorList>
            <person name="Goeker M."/>
        </authorList>
    </citation>
    <scope>NUCLEOTIDE SEQUENCE [LARGE SCALE GENOMIC DNA]</scope>
    <source>
        <strain evidence="2 3">DSM 11603</strain>
    </source>
</reference>
<dbReference type="InterPro" id="IPR000182">
    <property type="entry name" value="GNAT_dom"/>
</dbReference>
<dbReference type="AlphaFoldDB" id="A0A4R6Y5G7"/>
<organism evidence="2 3">
    <name type="scientific">Aquamicrobium defluvii</name>
    <dbReference type="NCBI Taxonomy" id="69279"/>
    <lineage>
        <taxon>Bacteria</taxon>
        <taxon>Pseudomonadati</taxon>
        <taxon>Pseudomonadota</taxon>
        <taxon>Alphaproteobacteria</taxon>
        <taxon>Hyphomicrobiales</taxon>
        <taxon>Phyllobacteriaceae</taxon>
        <taxon>Aquamicrobium</taxon>
    </lineage>
</organism>
<dbReference type="RefSeq" id="WP_035027212.1">
    <property type="nucleotide sequence ID" value="NZ_KK073889.1"/>
</dbReference>
<dbReference type="GO" id="GO:0016747">
    <property type="term" value="F:acyltransferase activity, transferring groups other than amino-acyl groups"/>
    <property type="evidence" value="ECO:0007669"/>
    <property type="project" value="InterPro"/>
</dbReference>
<accession>A0A4R6Y5G7</accession>
<dbReference type="InterPro" id="IPR016181">
    <property type="entry name" value="Acyl_CoA_acyltransferase"/>
</dbReference>
<evidence type="ECO:0000313" key="3">
    <source>
        <dbReference type="Proteomes" id="UP000294958"/>
    </source>
</evidence>
<dbReference type="Gene3D" id="3.40.630.30">
    <property type="match status" value="1"/>
</dbReference>
<dbReference type="InterPro" id="IPR051531">
    <property type="entry name" value="N-acetyltransferase"/>
</dbReference>
<proteinExistence type="predicted"/>
<dbReference type="SUPFAM" id="SSF55729">
    <property type="entry name" value="Acyl-CoA N-acyltransferases (Nat)"/>
    <property type="match status" value="1"/>
</dbReference>
<gene>
    <name evidence="2" type="ORF">DES43_14610</name>
</gene>
<keyword evidence="2" id="KW-0808">Transferase</keyword>
<dbReference type="Proteomes" id="UP000294958">
    <property type="component" value="Unassembled WGS sequence"/>
</dbReference>
<evidence type="ECO:0000259" key="1">
    <source>
        <dbReference type="PROSITE" id="PS51186"/>
    </source>
</evidence>
<name>A0A4R6Y5G7_9HYPH</name>
<keyword evidence="3" id="KW-1185">Reference proteome</keyword>
<comment type="caution">
    <text evidence="2">The sequence shown here is derived from an EMBL/GenBank/DDBJ whole genome shotgun (WGS) entry which is preliminary data.</text>
</comment>
<dbReference type="OrthoDB" id="9804153at2"/>
<protein>
    <submittedName>
        <fullName evidence="2">RimJ/RimL family protein N-acetyltransferase</fullName>
    </submittedName>
</protein>
<evidence type="ECO:0000313" key="2">
    <source>
        <dbReference type="EMBL" id="TDR30319.1"/>
    </source>
</evidence>
<dbReference type="PROSITE" id="PS51186">
    <property type="entry name" value="GNAT"/>
    <property type="match status" value="1"/>
</dbReference>
<dbReference type="Pfam" id="PF13302">
    <property type="entry name" value="Acetyltransf_3"/>
    <property type="match status" value="1"/>
</dbReference>